<reference evidence="3" key="2">
    <citation type="submission" date="2017-12" db="EMBL/GenBank/DDBJ databases">
        <title>Genome sequence of the Bar-tailed Godwit (Limosa lapponica baueri).</title>
        <authorList>
            <person name="Lima N.C.B."/>
            <person name="Parody-Merino A.M."/>
            <person name="Battley P.F."/>
            <person name="Fidler A.E."/>
            <person name="Prosdocimi F."/>
        </authorList>
    </citation>
    <scope>NUCLEOTIDE SEQUENCE [LARGE SCALE GENOMIC DNA]</scope>
</reference>
<dbReference type="EMBL" id="KZ508611">
    <property type="protein sequence ID" value="PKU35009.1"/>
    <property type="molecule type" value="Genomic_DNA"/>
</dbReference>
<evidence type="ECO:0000313" key="2">
    <source>
        <dbReference type="EMBL" id="PKU35009.1"/>
    </source>
</evidence>
<keyword evidence="3" id="KW-1185">Reference proteome</keyword>
<dbReference type="OrthoDB" id="9398059at2759"/>
<feature type="compositionally biased region" description="Basic and acidic residues" evidence="1">
    <location>
        <begin position="122"/>
        <end position="137"/>
    </location>
</feature>
<dbReference type="Proteomes" id="UP000233556">
    <property type="component" value="Unassembled WGS sequence"/>
</dbReference>
<evidence type="ECO:0000313" key="3">
    <source>
        <dbReference type="Proteomes" id="UP000233556"/>
    </source>
</evidence>
<dbReference type="GO" id="GO:0016787">
    <property type="term" value="F:hydrolase activity"/>
    <property type="evidence" value="ECO:0007669"/>
    <property type="project" value="UniProtKB-KW"/>
</dbReference>
<name>A0A2I0TMH7_LIMLA</name>
<accession>A0A2I0TMH7</accession>
<keyword evidence="2" id="KW-0378">Hydrolase</keyword>
<reference evidence="3" key="1">
    <citation type="submission" date="2017-11" db="EMBL/GenBank/DDBJ databases">
        <authorList>
            <person name="Lima N.C."/>
            <person name="Parody-Merino A.M."/>
            <person name="Battley P.F."/>
            <person name="Fidler A.E."/>
            <person name="Prosdocimi F."/>
        </authorList>
    </citation>
    <scope>NUCLEOTIDE SEQUENCE [LARGE SCALE GENOMIC DNA]</scope>
</reference>
<sequence length="164" mass="18803">MNQAPREYGHGWQGTWENMGRYLENVSPPVVWNFTPEQLQDPDEVMECLKKRRSGYSKVAQLATLCWALASIYQTLLDIMQHPQGEERENIPTDTMAKPDTISVASITKKKQWKQKSACLVKDEEASPKRKREKESEEAVCSAAGQSQEWEEEETEIINEIEAT</sequence>
<evidence type="ECO:0000256" key="1">
    <source>
        <dbReference type="SAM" id="MobiDB-lite"/>
    </source>
</evidence>
<feature type="compositionally biased region" description="Acidic residues" evidence="1">
    <location>
        <begin position="149"/>
        <end position="164"/>
    </location>
</feature>
<protein>
    <submittedName>
        <fullName evidence="2">Ubiquitin carboxyl-terminal hydrolase 4</fullName>
    </submittedName>
</protein>
<gene>
    <name evidence="2" type="ORF">llap_14689</name>
</gene>
<dbReference type="AlphaFoldDB" id="A0A2I0TMH7"/>
<organism evidence="2 3">
    <name type="scientific">Limosa lapponica baueri</name>
    <dbReference type="NCBI Taxonomy" id="1758121"/>
    <lineage>
        <taxon>Eukaryota</taxon>
        <taxon>Metazoa</taxon>
        <taxon>Chordata</taxon>
        <taxon>Craniata</taxon>
        <taxon>Vertebrata</taxon>
        <taxon>Euteleostomi</taxon>
        <taxon>Archelosauria</taxon>
        <taxon>Archosauria</taxon>
        <taxon>Dinosauria</taxon>
        <taxon>Saurischia</taxon>
        <taxon>Theropoda</taxon>
        <taxon>Coelurosauria</taxon>
        <taxon>Aves</taxon>
        <taxon>Neognathae</taxon>
        <taxon>Neoaves</taxon>
        <taxon>Charadriiformes</taxon>
        <taxon>Scolopacidae</taxon>
        <taxon>Limosa</taxon>
    </lineage>
</organism>
<feature type="region of interest" description="Disordered" evidence="1">
    <location>
        <begin position="122"/>
        <end position="164"/>
    </location>
</feature>
<proteinExistence type="predicted"/>